<dbReference type="CDD" id="cd00167">
    <property type="entry name" value="SANT"/>
    <property type="match status" value="3"/>
</dbReference>
<dbReference type="InterPro" id="IPR001005">
    <property type="entry name" value="SANT/Myb"/>
</dbReference>
<gene>
    <name evidence="8" type="ORF">WN51_01075</name>
</gene>
<proteinExistence type="predicted"/>
<dbReference type="AlphaFoldDB" id="A0A0M8ZYI8"/>
<dbReference type="EMBL" id="KQ435824">
    <property type="protein sequence ID" value="KOX72213.1"/>
    <property type="molecule type" value="Genomic_DNA"/>
</dbReference>
<dbReference type="SUPFAM" id="SSF46689">
    <property type="entry name" value="Homeodomain-like"/>
    <property type="match status" value="3"/>
</dbReference>
<reference evidence="8 9" key="1">
    <citation type="submission" date="2015-07" db="EMBL/GenBank/DDBJ databases">
        <title>The genome of Melipona quadrifasciata.</title>
        <authorList>
            <person name="Pan H."/>
            <person name="Kapheim K."/>
        </authorList>
    </citation>
    <scope>NUCLEOTIDE SEQUENCE [LARGE SCALE GENOMIC DNA]</scope>
    <source>
        <strain evidence="8">0111107301</strain>
        <tissue evidence="8">Whole body</tissue>
    </source>
</reference>
<evidence type="ECO:0000256" key="3">
    <source>
        <dbReference type="ARBA" id="ARBA00023125"/>
    </source>
</evidence>
<dbReference type="Proteomes" id="UP000053105">
    <property type="component" value="Unassembled WGS sequence"/>
</dbReference>
<dbReference type="InterPro" id="IPR017930">
    <property type="entry name" value="Myb_dom"/>
</dbReference>
<evidence type="ECO:0000256" key="4">
    <source>
        <dbReference type="ARBA" id="ARBA00023163"/>
    </source>
</evidence>
<feature type="domain" description="Myb-like" evidence="6">
    <location>
        <begin position="343"/>
        <end position="394"/>
    </location>
</feature>
<evidence type="ECO:0000313" key="8">
    <source>
        <dbReference type="EMBL" id="KOX72213.1"/>
    </source>
</evidence>
<name>A0A0M8ZYI8_9HYME</name>
<accession>A0A0M8ZYI8</accession>
<dbReference type="Gene3D" id="1.10.10.60">
    <property type="entry name" value="Homeodomain-like"/>
    <property type="match status" value="4"/>
</dbReference>
<dbReference type="Pfam" id="PF00249">
    <property type="entry name" value="Myb_DNA-binding"/>
    <property type="match status" value="3"/>
</dbReference>
<keyword evidence="2" id="KW-0805">Transcription regulation</keyword>
<dbReference type="STRING" id="166423.A0A0M8ZYI8"/>
<keyword evidence="3" id="KW-0238">DNA-binding</keyword>
<evidence type="ECO:0000256" key="2">
    <source>
        <dbReference type="ARBA" id="ARBA00023015"/>
    </source>
</evidence>
<keyword evidence="9" id="KW-1185">Reference proteome</keyword>
<evidence type="ECO:0000259" key="6">
    <source>
        <dbReference type="PROSITE" id="PS50090"/>
    </source>
</evidence>
<evidence type="ECO:0000259" key="7">
    <source>
        <dbReference type="PROSITE" id="PS51294"/>
    </source>
</evidence>
<dbReference type="SMART" id="SM00717">
    <property type="entry name" value="SANT"/>
    <property type="match status" value="5"/>
</dbReference>
<dbReference type="PANTHER" id="PTHR46621">
    <property type="entry name" value="SNRNA-ACTIVATING PROTEIN COMPLEX SUBUNIT 4"/>
    <property type="match status" value="1"/>
</dbReference>
<feature type="domain" description="Myb-like" evidence="6">
    <location>
        <begin position="235"/>
        <end position="287"/>
    </location>
</feature>
<feature type="domain" description="HTH myb-type" evidence="7">
    <location>
        <begin position="396"/>
        <end position="453"/>
    </location>
</feature>
<feature type="domain" description="Myb-like" evidence="6">
    <location>
        <begin position="296"/>
        <end position="342"/>
    </location>
</feature>
<feature type="domain" description="Myb-like" evidence="6">
    <location>
        <begin position="396"/>
        <end position="446"/>
    </location>
</feature>
<dbReference type="PROSITE" id="PS51294">
    <property type="entry name" value="HTH_MYB"/>
    <property type="match status" value="2"/>
</dbReference>
<dbReference type="OrthoDB" id="2143914at2759"/>
<dbReference type="InterPro" id="IPR009057">
    <property type="entry name" value="Homeodomain-like_sf"/>
</dbReference>
<dbReference type="GO" id="GO:0005634">
    <property type="term" value="C:nucleus"/>
    <property type="evidence" value="ECO:0007669"/>
    <property type="project" value="UniProtKB-SubCell"/>
</dbReference>
<dbReference type="GO" id="GO:0019185">
    <property type="term" value="C:snRNA-activating protein complex"/>
    <property type="evidence" value="ECO:0007669"/>
    <property type="project" value="TreeGrafter"/>
</dbReference>
<dbReference type="GO" id="GO:0001006">
    <property type="term" value="F:RNA polymerase III type 3 promoter sequence-specific DNA binding"/>
    <property type="evidence" value="ECO:0007669"/>
    <property type="project" value="TreeGrafter"/>
</dbReference>
<dbReference type="InterPro" id="IPR051575">
    <property type="entry name" value="Myb-like_DNA-bd"/>
</dbReference>
<dbReference type="GO" id="GO:0042796">
    <property type="term" value="P:snRNA transcription by RNA polymerase III"/>
    <property type="evidence" value="ECO:0007669"/>
    <property type="project" value="TreeGrafter"/>
</dbReference>
<feature type="domain" description="HTH myb-type" evidence="7">
    <location>
        <begin position="235"/>
        <end position="291"/>
    </location>
</feature>
<keyword evidence="4" id="KW-0804">Transcription</keyword>
<evidence type="ECO:0000256" key="5">
    <source>
        <dbReference type="ARBA" id="ARBA00023242"/>
    </source>
</evidence>
<evidence type="ECO:0000313" key="9">
    <source>
        <dbReference type="Proteomes" id="UP000053105"/>
    </source>
</evidence>
<dbReference type="PROSITE" id="PS50090">
    <property type="entry name" value="MYB_LIKE"/>
    <property type="match status" value="4"/>
</dbReference>
<dbReference type="PANTHER" id="PTHR46621:SF1">
    <property type="entry name" value="SNRNA-ACTIVATING PROTEIN COMPLEX SUBUNIT 4"/>
    <property type="match status" value="1"/>
</dbReference>
<sequence length="886" mass="104751">MNTVLNEDDENLAEILLLESILDNEDHFENNYETNDTEFIGDLQRDTVKNRVDALENNTDDEFTERNIENCNRMLDLNKQIISSLMDLKRDITFALAKCEQKLKAIECSLETHTVGNKKILIYNAGMPYFKDKRYFSASNNEDEILKENCKELQLKNLPKISAWTRKERDTLLRAVTKEMEREKEEKAKFSSMDTLEEMSLPREKEFDWFRISSVYFEEVHSPFDCCVMWNVYLHPDINRKRWTKSEDINLRKIAKKHQYQDWDKIAKELNTNRTAYQCLIRYNTTKKLPKVQCTWQDREDKRLSKLVEIFQIGDFIPWGEVTNWMRSRTKQQVYFRWSYSLAPYLTKGRFTKIEDNTLRNAVTKYGTNFHKISAILMPNRSTVQLHDRYQTLTINQNQKRNSWTFEEDTKLLDLFKRVGPNWSTIAKQFSGKTRTYLRHRYKALQKYIKRGVSVFKLHGYLMNNGYNDEHNEYSENETEQIFCTSELNSSITNKDCDNDIIDIDQKLIEYFHTKRKVKELMDKWEFYDMEKLECNAISLYNILQALDAKLCISNDISRKLNNKNQQLLDSLREYIKIKNDKKRYFEIIEKYKSRMFGKNELAQDSSFIPTRSSGSKPKLKNLSNCIDYYINKNDRFIFQVPINFNTPEVVISYIGGDEQELQFQKFSRSFQINSTKYSDSGLKTRNCPTFLTKRLLKQCCTNNSSDKNNSTDKLLVKVDSIVCSNISAVAPLENGNNDDPQRLESQNKCQNTKTCIKNNRREGVLRDNLDYLSSNCNTDIIIQKHNIPTEMYVSYATLLSLKNLTYVKQLNEKYHIPDKYFMRSKEFQEAFNLLETRLEKLFKYPLGLSKVSLPEVYVAYEPEVLPCSKKKKRKDNSDISHINQT</sequence>
<comment type="subcellular location">
    <subcellularLocation>
        <location evidence="1">Nucleus</location>
    </subcellularLocation>
</comment>
<protein>
    <submittedName>
        <fullName evidence="8">snRNA-activating protein complex subunit 4</fullName>
    </submittedName>
</protein>
<evidence type="ECO:0000256" key="1">
    <source>
        <dbReference type="ARBA" id="ARBA00004123"/>
    </source>
</evidence>
<dbReference type="GO" id="GO:0042795">
    <property type="term" value="P:snRNA transcription by RNA polymerase II"/>
    <property type="evidence" value="ECO:0007669"/>
    <property type="project" value="TreeGrafter"/>
</dbReference>
<organism evidence="8 9">
    <name type="scientific">Melipona quadrifasciata</name>
    <dbReference type="NCBI Taxonomy" id="166423"/>
    <lineage>
        <taxon>Eukaryota</taxon>
        <taxon>Metazoa</taxon>
        <taxon>Ecdysozoa</taxon>
        <taxon>Arthropoda</taxon>
        <taxon>Hexapoda</taxon>
        <taxon>Insecta</taxon>
        <taxon>Pterygota</taxon>
        <taxon>Neoptera</taxon>
        <taxon>Endopterygota</taxon>
        <taxon>Hymenoptera</taxon>
        <taxon>Apocrita</taxon>
        <taxon>Aculeata</taxon>
        <taxon>Apoidea</taxon>
        <taxon>Anthophila</taxon>
        <taxon>Apidae</taxon>
        <taxon>Melipona</taxon>
    </lineage>
</organism>
<dbReference type="GO" id="GO:0000978">
    <property type="term" value="F:RNA polymerase II cis-regulatory region sequence-specific DNA binding"/>
    <property type="evidence" value="ECO:0007669"/>
    <property type="project" value="TreeGrafter"/>
</dbReference>
<keyword evidence="5" id="KW-0539">Nucleus</keyword>